<evidence type="ECO:0000256" key="1">
    <source>
        <dbReference type="ARBA" id="ARBA00008468"/>
    </source>
</evidence>
<dbReference type="GeneID" id="73468601"/>
<comment type="caution">
    <text evidence="3">The sequence shown here is derived from an EMBL/GenBank/DDBJ whole genome shotgun (WGS) entry which is preliminary data.</text>
</comment>
<proteinExistence type="inferred from homology"/>
<gene>
    <name evidence="3" type="ORF">J8A68_001800</name>
</gene>
<sequence>MSVSKETNKLINHSLNLTSKLIESDTNVSIIDLNMLENLNTNQSLNYIKLEQNLNQLELNSNHLKQLKSEFNNHLIELNYIEDKILIIEDLINEINKWSIDLQLQLQHHQQQQQQQSQH</sequence>
<evidence type="ECO:0000313" key="3">
    <source>
        <dbReference type="EMBL" id="KAG7664703.1"/>
    </source>
</evidence>
<evidence type="ECO:0000256" key="2">
    <source>
        <dbReference type="SAM" id="Coils"/>
    </source>
</evidence>
<protein>
    <submittedName>
        <fullName evidence="3">Uncharacterized protein</fullName>
    </submittedName>
</protein>
<dbReference type="EMBL" id="JAGSYN010000067">
    <property type="protein sequence ID" value="KAG7664703.1"/>
    <property type="molecule type" value="Genomic_DNA"/>
</dbReference>
<accession>A0A8J5QQP4</accession>
<name>A0A8J5QQP4_9ASCO</name>
<dbReference type="RefSeq" id="XP_049264935.1">
    <property type="nucleotide sequence ID" value="XM_049405483.1"/>
</dbReference>
<dbReference type="InterPro" id="IPR019269">
    <property type="entry name" value="BLOC1_su2"/>
</dbReference>
<dbReference type="Pfam" id="PF10046">
    <property type="entry name" value="BLOC1_2"/>
    <property type="match status" value="1"/>
</dbReference>
<dbReference type="Proteomes" id="UP000694255">
    <property type="component" value="Unassembled WGS sequence"/>
</dbReference>
<evidence type="ECO:0000313" key="4">
    <source>
        <dbReference type="Proteomes" id="UP000694255"/>
    </source>
</evidence>
<reference evidence="3 4" key="1">
    <citation type="journal article" date="2021" name="DNA Res.">
        <title>Genome analysis of Candida subhashii reveals its hybrid nature and dual mitochondrial genome conformations.</title>
        <authorList>
            <person name="Mixao V."/>
            <person name="Hegedusova E."/>
            <person name="Saus E."/>
            <person name="Pryszcz L.P."/>
            <person name="Cillingova A."/>
            <person name="Nosek J."/>
            <person name="Gabaldon T."/>
        </authorList>
    </citation>
    <scope>NUCLEOTIDE SEQUENCE [LARGE SCALE GENOMIC DNA]</scope>
    <source>
        <strain evidence="3 4">CBS 10753</strain>
    </source>
</reference>
<dbReference type="OrthoDB" id="244061at2759"/>
<keyword evidence="2" id="KW-0175">Coiled coil</keyword>
<feature type="coiled-coil region" evidence="2">
    <location>
        <begin position="40"/>
        <end position="84"/>
    </location>
</feature>
<comment type="similarity">
    <text evidence="1">Belongs to the BLOC1S2 family.</text>
</comment>
<organism evidence="3 4">
    <name type="scientific">[Candida] subhashii</name>
    <dbReference type="NCBI Taxonomy" id="561895"/>
    <lineage>
        <taxon>Eukaryota</taxon>
        <taxon>Fungi</taxon>
        <taxon>Dikarya</taxon>
        <taxon>Ascomycota</taxon>
        <taxon>Saccharomycotina</taxon>
        <taxon>Pichiomycetes</taxon>
        <taxon>Debaryomycetaceae</taxon>
        <taxon>Spathaspora</taxon>
    </lineage>
</organism>
<keyword evidence="4" id="KW-1185">Reference proteome</keyword>
<dbReference type="AlphaFoldDB" id="A0A8J5QQP4"/>